<dbReference type="SUPFAM" id="SSF51004">
    <property type="entry name" value="C-terminal (heme d1) domain of cytochrome cd1-nitrite reductase"/>
    <property type="match status" value="1"/>
</dbReference>
<dbReference type="PANTHER" id="PTHR47197">
    <property type="entry name" value="PROTEIN NIRF"/>
    <property type="match status" value="1"/>
</dbReference>
<comment type="caution">
    <text evidence="1">The sequence shown here is derived from an EMBL/GenBank/DDBJ whole genome shotgun (WGS) entry which is preliminary data.</text>
</comment>
<dbReference type="Gene3D" id="2.130.10.10">
    <property type="entry name" value="YVTN repeat-like/Quinoprotein amine dehydrogenase"/>
    <property type="match status" value="2"/>
</dbReference>
<name>A0A7V8NX19_9BACT</name>
<evidence type="ECO:0000313" key="2">
    <source>
        <dbReference type="Proteomes" id="UP000567293"/>
    </source>
</evidence>
<accession>A0A7V8NX19</accession>
<dbReference type="InterPro" id="IPR011048">
    <property type="entry name" value="Haem_d1_sf"/>
</dbReference>
<evidence type="ECO:0000313" key="1">
    <source>
        <dbReference type="EMBL" id="MBA0089017.1"/>
    </source>
</evidence>
<dbReference type="Proteomes" id="UP000567293">
    <property type="component" value="Unassembled WGS sequence"/>
</dbReference>
<sequence>MRRRYLEFMSMGLLLAPIFPLGAQNSPLKLVQTIPMPNVQGRLDHFGVDVKSKRVFVAALGDNQNTVEVLDLTSVKRVATIPGQSKPQGIFYSAEFNKLFVANGTDGTCKIFRADDFKLIDNLPAGTDADHVGYDPATKYLYVGVGDAKSGALWVLDTRTNKHVGDIKTDARPGGIKIEQSGGPRIFVTLAGSTKLGVVDRKKRTQVTTWPVPGTGASVALALDESHHRLFAGVRNPPSLIVLDTESGKQITQLEGVSGIDDLWYDAGRRRIYASGGRGFDTGFVYVYQQKDSDHYELESKVATAPGAGTSLWAPEFGRLYVAAPATEKQPAAVLVFEPQK</sequence>
<dbReference type="EMBL" id="JACDQQ010002796">
    <property type="protein sequence ID" value="MBA0089017.1"/>
    <property type="molecule type" value="Genomic_DNA"/>
</dbReference>
<dbReference type="AlphaFoldDB" id="A0A7V8NX19"/>
<reference evidence="1" key="1">
    <citation type="submission" date="2020-06" db="EMBL/GenBank/DDBJ databases">
        <title>Legume-microbial interactions unlock mineral nutrients during tropical forest succession.</title>
        <authorList>
            <person name="Epihov D.Z."/>
        </authorList>
    </citation>
    <scope>NUCLEOTIDE SEQUENCE [LARGE SCALE GENOMIC DNA]</scope>
    <source>
        <strain evidence="1">Pan2503</strain>
    </source>
</reference>
<gene>
    <name evidence="1" type="ORF">HRJ53_28845</name>
</gene>
<dbReference type="InterPro" id="IPR015943">
    <property type="entry name" value="WD40/YVTN_repeat-like_dom_sf"/>
</dbReference>
<proteinExistence type="predicted"/>
<protein>
    <submittedName>
        <fullName evidence="1">Uncharacterized protein</fullName>
    </submittedName>
</protein>
<dbReference type="PANTHER" id="PTHR47197:SF3">
    <property type="entry name" value="DIHYDRO-HEME D1 DEHYDROGENASE"/>
    <property type="match status" value="1"/>
</dbReference>
<dbReference type="InterPro" id="IPR051200">
    <property type="entry name" value="Host-pathogen_enzymatic-act"/>
</dbReference>
<keyword evidence="2" id="KW-1185">Reference proteome</keyword>
<organism evidence="1 2">
    <name type="scientific">Candidatus Acidiferrum panamense</name>
    <dbReference type="NCBI Taxonomy" id="2741543"/>
    <lineage>
        <taxon>Bacteria</taxon>
        <taxon>Pseudomonadati</taxon>
        <taxon>Acidobacteriota</taxon>
        <taxon>Terriglobia</taxon>
        <taxon>Candidatus Acidiferrales</taxon>
        <taxon>Candidatus Acidiferrum</taxon>
    </lineage>
</organism>